<dbReference type="AlphaFoldDB" id="A0A084AR56"/>
<accession>A0A084AR56</accession>
<protein>
    <submittedName>
        <fullName evidence="2">Uncharacterized protein</fullName>
    </submittedName>
</protein>
<dbReference type="HOGENOM" id="CLU_2544095_0_0_1"/>
<keyword evidence="3" id="KW-1185">Reference proteome</keyword>
<evidence type="ECO:0000313" key="3">
    <source>
        <dbReference type="Proteomes" id="UP000028045"/>
    </source>
</evidence>
<organism evidence="2 3">
    <name type="scientific">Stachybotrys chartarum (strain CBS 109288 / IBT 7711)</name>
    <name type="common">Toxic black mold</name>
    <name type="synonym">Stilbospora chartarum</name>
    <dbReference type="NCBI Taxonomy" id="1280523"/>
    <lineage>
        <taxon>Eukaryota</taxon>
        <taxon>Fungi</taxon>
        <taxon>Dikarya</taxon>
        <taxon>Ascomycota</taxon>
        <taxon>Pezizomycotina</taxon>
        <taxon>Sordariomycetes</taxon>
        <taxon>Hypocreomycetidae</taxon>
        <taxon>Hypocreales</taxon>
        <taxon>Stachybotryaceae</taxon>
        <taxon>Stachybotrys</taxon>
    </lineage>
</organism>
<dbReference type="Proteomes" id="UP000028045">
    <property type="component" value="Unassembled WGS sequence"/>
</dbReference>
<proteinExistence type="predicted"/>
<evidence type="ECO:0000256" key="1">
    <source>
        <dbReference type="SAM" id="MobiDB-lite"/>
    </source>
</evidence>
<dbReference type="EMBL" id="KL648604">
    <property type="protein sequence ID" value="KEY67785.1"/>
    <property type="molecule type" value="Genomic_DNA"/>
</dbReference>
<reference evidence="2 3" key="1">
    <citation type="journal article" date="2014" name="BMC Genomics">
        <title>Comparative genome sequencing reveals chemotype-specific gene clusters in the toxigenic black mold Stachybotrys.</title>
        <authorList>
            <person name="Semeiks J."/>
            <person name="Borek D."/>
            <person name="Otwinowski Z."/>
            <person name="Grishin N.V."/>
        </authorList>
    </citation>
    <scope>NUCLEOTIDE SEQUENCE [LARGE SCALE GENOMIC DNA]</scope>
    <source>
        <strain evidence="3">CBS 109288 / IBT 7711</strain>
    </source>
</reference>
<feature type="region of interest" description="Disordered" evidence="1">
    <location>
        <begin position="1"/>
        <end position="20"/>
    </location>
</feature>
<evidence type="ECO:0000313" key="2">
    <source>
        <dbReference type="EMBL" id="KEY67785.1"/>
    </source>
</evidence>
<name>A0A084AR56_STACB</name>
<sequence>MLEPSRFGRGNEDSRGAGIQLVTPKIRRSARIREREESLYAWRLGFQEVQGEKPVNKSGSLECSVLGACRQPGSPAVFHVIAK</sequence>
<gene>
    <name evidence="2" type="ORF">S7711_10806</name>
</gene>